<reference evidence="4 5" key="1">
    <citation type="submission" date="2014-12" db="EMBL/GenBank/DDBJ databases">
        <title>Genome sequence of Flavobacterium anhuiense RCM74.</title>
        <authorList>
            <person name="Kim J.F."/>
            <person name="Song J.Y."/>
            <person name="Kwak M.-J."/>
            <person name="Lee S.-W."/>
        </authorList>
    </citation>
    <scope>NUCLEOTIDE SEQUENCE [LARGE SCALE GENOMIC DNA]</scope>
    <source>
        <strain evidence="4 5">RCM74</strain>
    </source>
</reference>
<name>A0A444VYU6_9FLAO</name>
<dbReference type="Pfam" id="PF20737">
    <property type="entry name" value="Glyco_hydro127C"/>
    <property type="match status" value="1"/>
</dbReference>
<dbReference type="InterPro" id="IPR049046">
    <property type="entry name" value="Beta-AFase-like_GH127_middle"/>
</dbReference>
<feature type="domain" description="Non-reducing end beta-L-arabinofuranosidase-like GH127 C-terminal" evidence="3">
    <location>
        <begin position="577"/>
        <end position="691"/>
    </location>
</feature>
<dbReference type="EMBL" id="JUIV01000006">
    <property type="protein sequence ID" value="RYJ38800.1"/>
    <property type="molecule type" value="Genomic_DNA"/>
</dbReference>
<proteinExistence type="predicted"/>
<dbReference type="Proteomes" id="UP000290433">
    <property type="component" value="Unassembled WGS sequence"/>
</dbReference>
<protein>
    <submittedName>
        <fullName evidence="4">DUF1680 domain containing protein</fullName>
    </submittedName>
</protein>
<feature type="domain" description="Non-reducing end beta-L-arabinofuranosidase-like GH127 middle" evidence="2">
    <location>
        <begin position="479"/>
        <end position="575"/>
    </location>
</feature>
<gene>
    <name evidence="4" type="ORF">NU08_2025</name>
</gene>
<accession>A0A444VYU6</accession>
<dbReference type="Pfam" id="PF07944">
    <property type="entry name" value="Beta-AFase-like_GH127_cat"/>
    <property type="match status" value="1"/>
</dbReference>
<dbReference type="SUPFAM" id="SSF48208">
    <property type="entry name" value="Six-hairpin glycosidases"/>
    <property type="match status" value="1"/>
</dbReference>
<evidence type="ECO:0000313" key="4">
    <source>
        <dbReference type="EMBL" id="RYJ38800.1"/>
    </source>
</evidence>
<dbReference type="InterPro" id="IPR012878">
    <property type="entry name" value="Beta-AFase-like_GH127_cat"/>
</dbReference>
<sequence length="693" mass="78153">MAKKRKISAIRVIRGKKNKFKMKKNIIISSLFLSTVIFAQNKGLVANSESPYSKLQSIGLQDVKWINGFWKEQFDVETKNTLPYMWDLYHNDEVSHAYKNFEIAAGLSKGTFKGPSFHDGDFYKIFEGMAATYAVTKDKKLDAEMDKAIALFAKVQRKDGYIHTPVLIDERWGTLGPEEVKKQLGFEKYNMGHLMTAACIHYRATGKTNFLNIAKGVADFLYDFYKKASPELARNAICPSHYMGIVEMYRTTKNPKYLELANNLIDIRGTTNDGTDDNQDRVPFRQQTTAMGHAVRANYLYAGVADLYAETGEKKLLDNLESIWDDVTYRKMYITGGCGSLYDGVSPDGTSYDPSVVQKIHQAYGRPFQLPNATAHTETCANIGNVLWNWRMLQITGDAKYADIVELALYNSVLSGMDLEGEKFLYNNPLNVSNDLPFHQRWGNVREGYIALSNCCAPNVTRTVAEIGNYAYNLSKEGLYVNLYGSNTLNTKTLNGESLEIEQQTNYPWDGKIALKIIKTPKDLQAFFLRIPGWSQNAEVSINNAKITDKIVSGSYLKLNQKWKKGDVIELNIPMPVELMEANPLVEEVKNQVAVKRGPLVYCLESDQLPAKISVNDVALKLNSKFTTNPFTLNNRSLMSIDADAVINANNSWDKTLYKPLSAKNENTVQVKLIPYFAWGNKGQGEMTVWMSH</sequence>
<evidence type="ECO:0000259" key="2">
    <source>
        <dbReference type="Pfam" id="PF20736"/>
    </source>
</evidence>
<dbReference type="InterPro" id="IPR049174">
    <property type="entry name" value="Beta-AFase-like"/>
</dbReference>
<dbReference type="GO" id="GO:0005975">
    <property type="term" value="P:carbohydrate metabolic process"/>
    <property type="evidence" value="ECO:0007669"/>
    <property type="project" value="InterPro"/>
</dbReference>
<feature type="domain" description="Non-reducing end beta-L-arabinofuranosidase-like GH127 catalytic" evidence="1">
    <location>
        <begin position="62"/>
        <end position="468"/>
    </location>
</feature>
<comment type="caution">
    <text evidence="4">The sequence shown here is derived from an EMBL/GenBank/DDBJ whole genome shotgun (WGS) entry which is preliminary data.</text>
</comment>
<dbReference type="AlphaFoldDB" id="A0A444VYU6"/>
<evidence type="ECO:0000259" key="3">
    <source>
        <dbReference type="Pfam" id="PF20737"/>
    </source>
</evidence>
<dbReference type="Pfam" id="PF20736">
    <property type="entry name" value="Glyco_hydro127M"/>
    <property type="match status" value="1"/>
</dbReference>
<dbReference type="PANTHER" id="PTHR43465">
    <property type="entry name" value="DUF1680 DOMAIN PROTEIN (AFU_ORTHOLOGUE AFUA_1G08910)"/>
    <property type="match status" value="1"/>
</dbReference>
<organism evidence="4 5">
    <name type="scientific">Flavobacterium anhuiense</name>
    <dbReference type="NCBI Taxonomy" id="459526"/>
    <lineage>
        <taxon>Bacteria</taxon>
        <taxon>Pseudomonadati</taxon>
        <taxon>Bacteroidota</taxon>
        <taxon>Flavobacteriia</taxon>
        <taxon>Flavobacteriales</taxon>
        <taxon>Flavobacteriaceae</taxon>
        <taxon>Flavobacterium</taxon>
    </lineage>
</organism>
<evidence type="ECO:0000313" key="5">
    <source>
        <dbReference type="Proteomes" id="UP000290433"/>
    </source>
</evidence>
<dbReference type="PANTHER" id="PTHR43465:SF1">
    <property type="entry name" value="NON-REDUCING END BETA-L-ARABINOFURANOSIDASE"/>
    <property type="match status" value="1"/>
</dbReference>
<evidence type="ECO:0000259" key="1">
    <source>
        <dbReference type="Pfam" id="PF07944"/>
    </source>
</evidence>
<dbReference type="InterPro" id="IPR008928">
    <property type="entry name" value="6-hairpin_glycosidase_sf"/>
</dbReference>
<dbReference type="InterPro" id="IPR049049">
    <property type="entry name" value="Beta-AFase-like_GH127_C"/>
</dbReference>
<dbReference type="Gene3D" id="1.50.10.20">
    <property type="match status" value="1"/>
</dbReference>